<comment type="caution">
    <text evidence="2">The sequence shown here is derived from an EMBL/GenBank/DDBJ whole genome shotgun (WGS) entry which is preliminary data.</text>
</comment>
<dbReference type="InterPro" id="IPR051531">
    <property type="entry name" value="N-acetyltransferase"/>
</dbReference>
<dbReference type="AlphaFoldDB" id="A0A243WIT2"/>
<gene>
    <name evidence="2" type="ORF">BXP70_00480</name>
</gene>
<keyword evidence="2" id="KW-0808">Transferase</keyword>
<organism evidence="2 3">
    <name type="scientific">Hymenobacter crusticola</name>
    <dbReference type="NCBI Taxonomy" id="1770526"/>
    <lineage>
        <taxon>Bacteria</taxon>
        <taxon>Pseudomonadati</taxon>
        <taxon>Bacteroidota</taxon>
        <taxon>Cytophagia</taxon>
        <taxon>Cytophagales</taxon>
        <taxon>Hymenobacteraceae</taxon>
        <taxon>Hymenobacter</taxon>
    </lineage>
</organism>
<protein>
    <submittedName>
        <fullName evidence="2">GNAT family N-acetyltransferase</fullName>
    </submittedName>
</protein>
<evidence type="ECO:0000313" key="3">
    <source>
        <dbReference type="Proteomes" id="UP000194873"/>
    </source>
</evidence>
<dbReference type="OrthoDB" id="9788916at2"/>
<dbReference type="GO" id="GO:0016747">
    <property type="term" value="F:acyltransferase activity, transferring groups other than amino-acyl groups"/>
    <property type="evidence" value="ECO:0007669"/>
    <property type="project" value="InterPro"/>
</dbReference>
<dbReference type="Gene3D" id="3.40.630.30">
    <property type="match status" value="1"/>
</dbReference>
<dbReference type="Pfam" id="PF13302">
    <property type="entry name" value="Acetyltransf_3"/>
    <property type="match status" value="1"/>
</dbReference>
<proteinExistence type="predicted"/>
<accession>A0A243WIT2</accession>
<dbReference type="Proteomes" id="UP000194873">
    <property type="component" value="Unassembled WGS sequence"/>
</dbReference>
<sequence>MSSLTQIPLLETERLRLRGYQLADLSEFAAMWTDPNFYRFLGGKPQSEEDAWRRLMGLPGHWVLMGYGYWAVEEKSTGRFIGNVGFSDYHRDLTPSIKGIPEIGWVLAPRVHGLSYATEAVRAAIAWGDANFTQKRTVCIIDPDNAPSLRVAHKFGYQEQARTIYKEQPIVILSRPKA</sequence>
<evidence type="ECO:0000259" key="1">
    <source>
        <dbReference type="PROSITE" id="PS51186"/>
    </source>
</evidence>
<dbReference type="EMBL" id="MTSE01000001">
    <property type="protein sequence ID" value="OUJ75814.1"/>
    <property type="molecule type" value="Genomic_DNA"/>
</dbReference>
<dbReference type="PANTHER" id="PTHR43792:SF16">
    <property type="entry name" value="N-ACETYLTRANSFERASE DOMAIN-CONTAINING PROTEIN"/>
    <property type="match status" value="1"/>
</dbReference>
<evidence type="ECO:0000313" key="2">
    <source>
        <dbReference type="EMBL" id="OUJ75814.1"/>
    </source>
</evidence>
<dbReference type="SUPFAM" id="SSF55729">
    <property type="entry name" value="Acyl-CoA N-acyltransferases (Nat)"/>
    <property type="match status" value="1"/>
</dbReference>
<reference evidence="2 3" key="1">
    <citation type="submission" date="2017-01" db="EMBL/GenBank/DDBJ databases">
        <title>A new Hymenobacter.</title>
        <authorList>
            <person name="Liang Y."/>
            <person name="Feng F."/>
        </authorList>
    </citation>
    <scope>NUCLEOTIDE SEQUENCE [LARGE SCALE GENOMIC DNA]</scope>
    <source>
        <strain evidence="2">MIMBbqt21</strain>
    </source>
</reference>
<feature type="domain" description="N-acetyltransferase" evidence="1">
    <location>
        <begin position="15"/>
        <end position="178"/>
    </location>
</feature>
<dbReference type="RefSeq" id="WP_086592055.1">
    <property type="nucleotide sequence ID" value="NZ_MTSE01000001.1"/>
</dbReference>
<dbReference type="InterPro" id="IPR016181">
    <property type="entry name" value="Acyl_CoA_acyltransferase"/>
</dbReference>
<dbReference type="InterPro" id="IPR000182">
    <property type="entry name" value="GNAT_dom"/>
</dbReference>
<name>A0A243WIT2_9BACT</name>
<dbReference type="PROSITE" id="PS51186">
    <property type="entry name" value="GNAT"/>
    <property type="match status" value="1"/>
</dbReference>
<dbReference type="PANTHER" id="PTHR43792">
    <property type="entry name" value="GNAT FAMILY, PUTATIVE (AFU_ORTHOLOGUE AFUA_3G00765)-RELATED-RELATED"/>
    <property type="match status" value="1"/>
</dbReference>
<keyword evidence="3" id="KW-1185">Reference proteome</keyword>